<protein>
    <submittedName>
        <fullName evidence="4">Acetyltransferase (GNAT) family protein</fullName>
    </submittedName>
</protein>
<dbReference type="SUPFAM" id="SSF55729">
    <property type="entry name" value="Acyl-CoA N-acyltransferases (Nat)"/>
    <property type="match status" value="1"/>
</dbReference>
<reference evidence="4 5" key="1">
    <citation type="submission" date="2016-10" db="EMBL/GenBank/DDBJ databases">
        <authorList>
            <person name="de Groot N.N."/>
        </authorList>
    </citation>
    <scope>NUCLEOTIDE SEQUENCE [LARGE SCALE GENOMIC DNA]</scope>
    <source>
        <strain evidence="4 5">DSM 43019</strain>
    </source>
</reference>
<dbReference type="EMBL" id="FONV01000041">
    <property type="protein sequence ID" value="SFG00351.1"/>
    <property type="molecule type" value="Genomic_DNA"/>
</dbReference>
<dbReference type="Proteomes" id="UP000199645">
    <property type="component" value="Unassembled WGS sequence"/>
</dbReference>
<dbReference type="PROSITE" id="PS51186">
    <property type="entry name" value="GNAT"/>
    <property type="match status" value="1"/>
</dbReference>
<dbReference type="Gene3D" id="3.40.630.30">
    <property type="match status" value="1"/>
</dbReference>
<gene>
    <name evidence="4" type="ORF">SAMN05421541_14113</name>
</gene>
<evidence type="ECO:0000259" key="3">
    <source>
        <dbReference type="PROSITE" id="PS51186"/>
    </source>
</evidence>
<proteinExistence type="predicted"/>
<dbReference type="InterPro" id="IPR000182">
    <property type="entry name" value="GNAT_dom"/>
</dbReference>
<dbReference type="SUPFAM" id="SSF81901">
    <property type="entry name" value="HCP-like"/>
    <property type="match status" value="1"/>
</dbReference>
<organism evidence="4 5">
    <name type="scientific">Actinoplanes philippinensis</name>
    <dbReference type="NCBI Taxonomy" id="35752"/>
    <lineage>
        <taxon>Bacteria</taxon>
        <taxon>Bacillati</taxon>
        <taxon>Actinomycetota</taxon>
        <taxon>Actinomycetes</taxon>
        <taxon>Micromonosporales</taxon>
        <taxon>Micromonosporaceae</taxon>
        <taxon>Actinoplanes</taxon>
    </lineage>
</organism>
<dbReference type="CDD" id="cd04301">
    <property type="entry name" value="NAT_SF"/>
    <property type="match status" value="1"/>
</dbReference>
<dbReference type="InterPro" id="IPR050832">
    <property type="entry name" value="Bact_Acetyltransf"/>
</dbReference>
<name>A0A1I2NGC3_9ACTN</name>
<dbReference type="PANTHER" id="PTHR43877">
    <property type="entry name" value="AMINOALKYLPHOSPHONATE N-ACETYLTRANSFERASE-RELATED-RELATED"/>
    <property type="match status" value="1"/>
</dbReference>
<dbReference type="Pfam" id="PF00583">
    <property type="entry name" value="Acetyltransf_1"/>
    <property type="match status" value="1"/>
</dbReference>
<evidence type="ECO:0000313" key="4">
    <source>
        <dbReference type="EMBL" id="SFG00351.1"/>
    </source>
</evidence>
<evidence type="ECO:0000256" key="1">
    <source>
        <dbReference type="ARBA" id="ARBA00022679"/>
    </source>
</evidence>
<dbReference type="STRING" id="35752.SAMN05421541_14113"/>
<dbReference type="RefSeq" id="WP_239144147.1">
    <property type="nucleotide sequence ID" value="NZ_BOMT01000120.1"/>
</dbReference>
<keyword evidence="5" id="KW-1185">Reference proteome</keyword>
<dbReference type="InterPro" id="IPR016181">
    <property type="entry name" value="Acyl_CoA_acyltransferase"/>
</dbReference>
<keyword evidence="2" id="KW-0012">Acyltransferase</keyword>
<dbReference type="InterPro" id="IPR011990">
    <property type="entry name" value="TPR-like_helical_dom_sf"/>
</dbReference>
<dbReference type="PANTHER" id="PTHR43877:SF2">
    <property type="entry name" value="AMINOALKYLPHOSPHONATE N-ACETYLTRANSFERASE-RELATED"/>
    <property type="match status" value="1"/>
</dbReference>
<sequence>MTTVTVRPMTASEYEAWQHDLATEYAEDQVAAGNWPAAGAYERAREENAARLPQGAATDGMLTLIGTVDGERVGRLWIGLAHPRAVPDCAFLYDIEVSAEHRGRGLGRALLAAGEEAARERGAHALELNVFGANPAAADLYRTSGYQVITQHMRKDLRRTATRFTPSHAYERAAFAGDPGELAAADRRLTVQEAETCLNRAKLAHARYLTGTGDHDEELPLLDRAVTLFRRATDATGEAEALAWTGIYHQVVRRDDTAAVPYLRRAAEHGDPLTRSFALRHLGVAEHRAGNLTAARELLEESTALRREHGFPAGVAANLVGLIYIAAAEGRDATGMVAEARALATEAGATTILAEVAEAAQAAIP</sequence>
<dbReference type="Gene3D" id="1.25.40.10">
    <property type="entry name" value="Tetratricopeptide repeat domain"/>
    <property type="match status" value="1"/>
</dbReference>
<keyword evidence="1 4" id="KW-0808">Transferase</keyword>
<evidence type="ECO:0000313" key="5">
    <source>
        <dbReference type="Proteomes" id="UP000199645"/>
    </source>
</evidence>
<feature type="domain" description="N-acetyltransferase" evidence="3">
    <location>
        <begin position="4"/>
        <end position="169"/>
    </location>
</feature>
<dbReference type="AlphaFoldDB" id="A0A1I2NGC3"/>
<evidence type="ECO:0000256" key="2">
    <source>
        <dbReference type="ARBA" id="ARBA00023315"/>
    </source>
</evidence>
<accession>A0A1I2NGC3</accession>
<dbReference type="GO" id="GO:0016747">
    <property type="term" value="F:acyltransferase activity, transferring groups other than amino-acyl groups"/>
    <property type="evidence" value="ECO:0007669"/>
    <property type="project" value="InterPro"/>
</dbReference>